<dbReference type="Proteomes" id="UP001139981">
    <property type="component" value="Unassembled WGS sequence"/>
</dbReference>
<protein>
    <submittedName>
        <fullName evidence="1">Uncharacterized protein</fullName>
    </submittedName>
</protein>
<sequence>LQEYARASPVHDDSIIGLERAAATRPSLPGAAGNSGSTTRVLSHINANVGDDKDDEDGIVRQGPKRGGGDDGGLDSSRGFPDEHLGGVPHLHLHLPSRDVHRRREYEGRLADFAELALYQEGLVRQLFSQPTTLIMLHLYSSSAVYGCEEYTPREQKMVKENVVAVRAGGGCTVWEKAIHATNAGASALLVDGADADSENNGQYETQSAGIGANMSDSSSKRWVRAIAMPVVEVGPDVIAELEEYLAAGLHVRVELL</sequence>
<gene>
    <name evidence="1" type="ORF">IWW38_003616</name>
</gene>
<feature type="non-terminal residue" evidence="1">
    <location>
        <position position="1"/>
    </location>
</feature>
<dbReference type="EMBL" id="JANBVB010000988">
    <property type="protein sequence ID" value="KAJ2891442.1"/>
    <property type="molecule type" value="Genomic_DNA"/>
</dbReference>
<comment type="caution">
    <text evidence="1">The sequence shown here is derived from an EMBL/GenBank/DDBJ whole genome shotgun (WGS) entry which is preliminary data.</text>
</comment>
<proteinExistence type="predicted"/>
<evidence type="ECO:0000313" key="2">
    <source>
        <dbReference type="Proteomes" id="UP001139981"/>
    </source>
</evidence>
<name>A0ACC1M1X3_9FUNG</name>
<reference evidence="1" key="1">
    <citation type="submission" date="2022-07" db="EMBL/GenBank/DDBJ databases">
        <title>Phylogenomic reconstructions and comparative analyses of Kickxellomycotina fungi.</title>
        <authorList>
            <person name="Reynolds N.K."/>
            <person name="Stajich J.E."/>
            <person name="Barry K."/>
            <person name="Grigoriev I.V."/>
            <person name="Crous P."/>
            <person name="Smith M.E."/>
        </authorList>
    </citation>
    <scope>NUCLEOTIDE SEQUENCE</scope>
    <source>
        <strain evidence="1">CBS 190363</strain>
    </source>
</reference>
<organism evidence="1 2">
    <name type="scientific">Coemansia aciculifera</name>
    <dbReference type="NCBI Taxonomy" id="417176"/>
    <lineage>
        <taxon>Eukaryota</taxon>
        <taxon>Fungi</taxon>
        <taxon>Fungi incertae sedis</taxon>
        <taxon>Zoopagomycota</taxon>
        <taxon>Kickxellomycotina</taxon>
        <taxon>Kickxellomycetes</taxon>
        <taxon>Kickxellales</taxon>
        <taxon>Kickxellaceae</taxon>
        <taxon>Coemansia</taxon>
    </lineage>
</organism>
<evidence type="ECO:0000313" key="1">
    <source>
        <dbReference type="EMBL" id="KAJ2891442.1"/>
    </source>
</evidence>
<keyword evidence="2" id="KW-1185">Reference proteome</keyword>
<accession>A0ACC1M1X3</accession>